<gene>
    <name evidence="1" type="ORF">Sgleb_13800</name>
</gene>
<keyword evidence="2" id="KW-1185">Reference proteome</keyword>
<dbReference type="RefSeq" id="WP_190143570.1">
    <property type="nucleotide sequence ID" value="NZ_BLIO01000001.1"/>
</dbReference>
<name>A0A640SPB9_9ACTN</name>
<dbReference type="EMBL" id="BLIO01000001">
    <property type="protein sequence ID" value="GFE13333.1"/>
    <property type="molecule type" value="Genomic_DNA"/>
</dbReference>
<accession>A0A640SPB9</accession>
<dbReference type="AlphaFoldDB" id="A0A640SPB9"/>
<sequence length="83" mass="8934">MAAITAGEESAALAIGLSLQSTPTDGGFCTFQPVFMAMPAPGIRLPQLDKFAMSGTDLVYWHRKHEQWRLLAGRAPDSATAEQ</sequence>
<dbReference type="Proteomes" id="UP000430079">
    <property type="component" value="Unassembled WGS sequence"/>
</dbReference>
<reference evidence="1 2" key="1">
    <citation type="submission" date="2019-12" db="EMBL/GenBank/DDBJ databases">
        <title>Whole genome shotgun sequence of Streptomyces hygroscopicus subsp. glebosus NBRC 13786.</title>
        <authorList>
            <person name="Ichikawa N."/>
            <person name="Kimura A."/>
            <person name="Kitahashi Y."/>
            <person name="Komaki H."/>
            <person name="Tamura T."/>
        </authorList>
    </citation>
    <scope>NUCLEOTIDE SEQUENCE [LARGE SCALE GENOMIC DNA]</scope>
    <source>
        <strain evidence="1 2">NBRC 13786</strain>
    </source>
</reference>
<proteinExistence type="predicted"/>
<evidence type="ECO:0000313" key="1">
    <source>
        <dbReference type="EMBL" id="GFE13333.1"/>
    </source>
</evidence>
<organism evidence="1 2">
    <name type="scientific">Streptomyces glebosus</name>
    <dbReference type="NCBI Taxonomy" id="249580"/>
    <lineage>
        <taxon>Bacteria</taxon>
        <taxon>Bacillati</taxon>
        <taxon>Actinomycetota</taxon>
        <taxon>Actinomycetes</taxon>
        <taxon>Kitasatosporales</taxon>
        <taxon>Streptomycetaceae</taxon>
        <taxon>Streptomyces</taxon>
    </lineage>
</organism>
<protein>
    <submittedName>
        <fullName evidence="1">Uncharacterized protein</fullName>
    </submittedName>
</protein>
<comment type="caution">
    <text evidence="1">The sequence shown here is derived from an EMBL/GenBank/DDBJ whole genome shotgun (WGS) entry which is preliminary data.</text>
</comment>
<evidence type="ECO:0000313" key="2">
    <source>
        <dbReference type="Proteomes" id="UP000430079"/>
    </source>
</evidence>